<keyword evidence="4" id="KW-0813">Transport</keyword>
<keyword evidence="12" id="KW-0614">Plasmid</keyword>
<organism evidence="12 13">
    <name type="scientific">Paraburkholderia dioscoreae</name>
    <dbReference type="NCBI Taxonomy" id="2604047"/>
    <lineage>
        <taxon>Bacteria</taxon>
        <taxon>Pseudomonadati</taxon>
        <taxon>Pseudomonadota</taxon>
        <taxon>Betaproteobacteria</taxon>
        <taxon>Burkholderiales</taxon>
        <taxon>Burkholderiaceae</taxon>
        <taxon>Paraburkholderia</taxon>
    </lineage>
</organism>
<dbReference type="GO" id="GO:0005315">
    <property type="term" value="F:phosphate transmembrane transporter activity"/>
    <property type="evidence" value="ECO:0007669"/>
    <property type="project" value="InterPro"/>
</dbReference>
<evidence type="ECO:0000256" key="4">
    <source>
        <dbReference type="ARBA" id="ARBA00022448"/>
    </source>
</evidence>
<dbReference type="GO" id="GO:0035435">
    <property type="term" value="P:phosphate ion transmembrane transport"/>
    <property type="evidence" value="ECO:0007669"/>
    <property type="project" value="InterPro"/>
</dbReference>
<evidence type="ECO:0000256" key="6">
    <source>
        <dbReference type="ARBA" id="ARBA00022592"/>
    </source>
</evidence>
<keyword evidence="6" id="KW-0592">Phosphate transport</keyword>
<keyword evidence="5 10" id="KW-1003">Cell membrane</keyword>
<comment type="similarity">
    <text evidence="2 10">Belongs to the binding-protein-dependent transport system permease family. CysTW subfamily.</text>
</comment>
<comment type="subcellular location">
    <subcellularLocation>
        <location evidence="10">Cell inner membrane</location>
        <topology evidence="10">Multi-pass membrane protein</topology>
    </subcellularLocation>
    <subcellularLocation>
        <location evidence="1">Cell membrane</location>
        <topology evidence="1">Multi-pass membrane protein</topology>
    </subcellularLocation>
</comment>
<gene>
    <name evidence="12" type="primary">pstA</name>
    <name evidence="12" type="ORF">PDMSB3_0028</name>
</gene>
<evidence type="ECO:0000313" key="13">
    <source>
        <dbReference type="Proteomes" id="UP000325811"/>
    </source>
</evidence>
<evidence type="ECO:0000256" key="8">
    <source>
        <dbReference type="ARBA" id="ARBA00022989"/>
    </source>
</evidence>
<reference evidence="12 13" key="1">
    <citation type="submission" date="2019-08" db="EMBL/GenBank/DDBJ databases">
        <authorList>
            <person name="Herpell B J."/>
        </authorList>
    </citation>
    <scope>NUCLEOTIDE SEQUENCE [LARGE SCALE GENOMIC DNA]</scope>
    <source>
        <strain evidence="13">Msb3</strain>
        <plasmid evidence="12 13">pI</plasmid>
    </source>
</reference>
<dbReference type="Proteomes" id="UP000325811">
    <property type="component" value="Plasmid pI"/>
</dbReference>
<feature type="transmembrane region" description="Helical" evidence="10">
    <location>
        <begin position="190"/>
        <end position="210"/>
    </location>
</feature>
<evidence type="ECO:0000256" key="9">
    <source>
        <dbReference type="ARBA" id="ARBA00023136"/>
    </source>
</evidence>
<evidence type="ECO:0000313" key="12">
    <source>
        <dbReference type="EMBL" id="VVD30864.1"/>
    </source>
</evidence>
<dbReference type="InterPro" id="IPR051408">
    <property type="entry name" value="Phosphate_transprt_permease"/>
</dbReference>
<feature type="transmembrane region" description="Helical" evidence="10">
    <location>
        <begin position="140"/>
        <end position="158"/>
    </location>
</feature>
<dbReference type="PROSITE" id="PS50928">
    <property type="entry name" value="ABC_TM1"/>
    <property type="match status" value="1"/>
</dbReference>
<evidence type="ECO:0000256" key="2">
    <source>
        <dbReference type="ARBA" id="ARBA00007069"/>
    </source>
</evidence>
<feature type="transmembrane region" description="Helical" evidence="10">
    <location>
        <begin position="71"/>
        <end position="97"/>
    </location>
</feature>
<sequence length="286" mass="31256">MDTTFDMKKFRRRRMTNNVVFVLSVLSTLFGLFWLFWILATTVINGFAALGPSLFTQMTPPPGQQGGLLNALYGSFLMIGIASLIGVPLGLMAGIYLAEYARRTRLGAVVRFVNDILLSAPSIVIGLFTYELIVRQIGHFSGWAGAVALAIIMLPVVIRTTDEMLQLIPDSMREAALSLGIPRWKISSRILLKAASAGIVTGALLAVARISGETAPLLFTALNNQYWSTTPNGPLANIPVVIFQYAMSPYEAWHTLAWAGAFLMTVFVLALAILSRTFFNRAHASR</sequence>
<feature type="transmembrane region" description="Helical" evidence="10">
    <location>
        <begin position="109"/>
        <end position="128"/>
    </location>
</feature>
<keyword evidence="13" id="KW-1185">Reference proteome</keyword>
<evidence type="ECO:0000256" key="1">
    <source>
        <dbReference type="ARBA" id="ARBA00004651"/>
    </source>
</evidence>
<evidence type="ECO:0000256" key="5">
    <source>
        <dbReference type="ARBA" id="ARBA00022475"/>
    </source>
</evidence>
<dbReference type="GO" id="GO:0005886">
    <property type="term" value="C:plasma membrane"/>
    <property type="evidence" value="ECO:0007669"/>
    <property type="project" value="UniProtKB-SubCell"/>
</dbReference>
<feature type="domain" description="ABC transmembrane type-1" evidence="11">
    <location>
        <begin position="72"/>
        <end position="275"/>
    </location>
</feature>
<dbReference type="EMBL" id="LR699555">
    <property type="protein sequence ID" value="VVD30864.1"/>
    <property type="molecule type" value="Genomic_DNA"/>
</dbReference>
<evidence type="ECO:0000256" key="10">
    <source>
        <dbReference type="RuleBase" id="RU363043"/>
    </source>
</evidence>
<dbReference type="Gene3D" id="1.10.3720.10">
    <property type="entry name" value="MetI-like"/>
    <property type="match status" value="1"/>
</dbReference>
<dbReference type="SUPFAM" id="SSF161098">
    <property type="entry name" value="MetI-like"/>
    <property type="match status" value="1"/>
</dbReference>
<feature type="transmembrane region" description="Helical" evidence="10">
    <location>
        <begin position="256"/>
        <end position="279"/>
    </location>
</feature>
<dbReference type="Pfam" id="PF00528">
    <property type="entry name" value="BPD_transp_1"/>
    <property type="match status" value="1"/>
</dbReference>
<evidence type="ECO:0000259" key="11">
    <source>
        <dbReference type="PROSITE" id="PS50928"/>
    </source>
</evidence>
<dbReference type="CDD" id="cd06261">
    <property type="entry name" value="TM_PBP2"/>
    <property type="match status" value="1"/>
</dbReference>
<dbReference type="InterPro" id="IPR000515">
    <property type="entry name" value="MetI-like"/>
</dbReference>
<evidence type="ECO:0000256" key="7">
    <source>
        <dbReference type="ARBA" id="ARBA00022692"/>
    </source>
</evidence>
<dbReference type="RefSeq" id="WP_201142204.1">
    <property type="nucleotide sequence ID" value="NZ_LR699555.1"/>
</dbReference>
<dbReference type="PANTHER" id="PTHR42922:SF1">
    <property type="entry name" value="PHOSPHATE TRANSPORT SYSTEM PERMEASE PROTEIN PSTA"/>
    <property type="match status" value="1"/>
</dbReference>
<accession>A0A5Q4Z2Q4</accession>
<proteinExistence type="inferred from homology"/>
<name>A0A5Q4Z2Q4_9BURK</name>
<dbReference type="AlphaFoldDB" id="A0A5Q4Z2Q4"/>
<protein>
    <recommendedName>
        <fullName evidence="3 10">Phosphate transport system permease protein PstA</fullName>
    </recommendedName>
</protein>
<keyword evidence="9 10" id="KW-0472">Membrane</keyword>
<evidence type="ECO:0000256" key="3">
    <source>
        <dbReference type="ARBA" id="ARBA00016864"/>
    </source>
</evidence>
<dbReference type="InterPro" id="IPR005672">
    <property type="entry name" value="Phosphate_PstA"/>
</dbReference>
<feature type="transmembrane region" description="Helical" evidence="10">
    <location>
        <begin position="20"/>
        <end position="51"/>
    </location>
</feature>
<keyword evidence="8 10" id="KW-1133">Transmembrane helix</keyword>
<dbReference type="PANTHER" id="PTHR42922">
    <property type="entry name" value="PHOSPHATE TRANSPORT SYSTEM PERMEASE PROTEIN PSTA"/>
    <property type="match status" value="1"/>
</dbReference>
<geneLocation type="plasmid" evidence="12 13">
    <name>pI</name>
</geneLocation>
<dbReference type="InterPro" id="IPR035906">
    <property type="entry name" value="MetI-like_sf"/>
</dbReference>
<dbReference type="NCBIfam" id="TIGR00974">
    <property type="entry name" value="3a0107s02c"/>
    <property type="match status" value="1"/>
</dbReference>
<keyword evidence="7 10" id="KW-0812">Transmembrane</keyword>
<dbReference type="KEGG" id="pdio:PDMSB3_0028.2"/>